<evidence type="ECO:0000313" key="12">
    <source>
        <dbReference type="EMBL" id="MBF8642606.1"/>
    </source>
</evidence>
<keyword evidence="5" id="KW-0238">DNA-binding</keyword>
<dbReference type="GO" id="GO:0000162">
    <property type="term" value="P:L-tryptophan biosynthetic process"/>
    <property type="evidence" value="ECO:0007669"/>
    <property type="project" value="UniProtKB-KW"/>
</dbReference>
<evidence type="ECO:0000256" key="1">
    <source>
        <dbReference type="ARBA" id="ARBA00009437"/>
    </source>
</evidence>
<organism evidence="13 14">
    <name type="scientific">Pseudomonas luteola</name>
    <dbReference type="NCBI Taxonomy" id="47886"/>
    <lineage>
        <taxon>Bacteria</taxon>
        <taxon>Pseudomonadati</taxon>
        <taxon>Pseudomonadota</taxon>
        <taxon>Gammaproteobacteria</taxon>
        <taxon>Pseudomonadales</taxon>
        <taxon>Pseudomonadaceae</taxon>
        <taxon>Pseudomonas</taxon>
    </lineage>
</organism>
<dbReference type="InterPro" id="IPR058163">
    <property type="entry name" value="LysR-type_TF_proteobact-type"/>
</dbReference>
<reference evidence="13 14" key="1">
    <citation type="submission" date="2018-06" db="EMBL/GenBank/DDBJ databases">
        <authorList>
            <consortium name="Pathogen Informatics"/>
            <person name="Doyle S."/>
        </authorList>
    </citation>
    <scope>NUCLEOTIDE SEQUENCE [LARGE SCALE GENOMIC DNA]</scope>
    <source>
        <strain evidence="13 14">NCTC11842</strain>
    </source>
</reference>
<dbReference type="InterPro" id="IPR005119">
    <property type="entry name" value="LysR_subst-bd"/>
</dbReference>
<dbReference type="InterPro" id="IPR000847">
    <property type="entry name" value="LysR_HTH_N"/>
</dbReference>
<keyword evidence="4" id="KW-0805">Transcription regulation</keyword>
<comment type="similarity">
    <text evidence="1">Belongs to the LysR transcriptional regulatory family.</text>
</comment>
<accession>A0A2X2CV41</accession>
<dbReference type="GO" id="GO:0003700">
    <property type="term" value="F:DNA-binding transcription factor activity"/>
    <property type="evidence" value="ECO:0007669"/>
    <property type="project" value="InterPro"/>
</dbReference>
<keyword evidence="3" id="KW-0822">Tryptophan biosynthesis</keyword>
<dbReference type="Proteomes" id="UP000250443">
    <property type="component" value="Unassembled WGS sequence"/>
</dbReference>
<keyword evidence="7" id="KW-0010">Activator</keyword>
<dbReference type="Gene3D" id="3.40.190.10">
    <property type="entry name" value="Periplasmic binding protein-like II"/>
    <property type="match status" value="2"/>
</dbReference>
<dbReference type="EMBL" id="JADMCD010000010">
    <property type="protein sequence ID" value="MBF8642606.1"/>
    <property type="molecule type" value="Genomic_DNA"/>
</dbReference>
<evidence type="ECO:0000256" key="5">
    <source>
        <dbReference type="ARBA" id="ARBA00023125"/>
    </source>
</evidence>
<keyword evidence="15" id="KW-1185">Reference proteome</keyword>
<dbReference type="InterPro" id="IPR036390">
    <property type="entry name" value="WH_DNA-bd_sf"/>
</dbReference>
<dbReference type="AlphaFoldDB" id="A0A2X2CV41"/>
<proteinExistence type="inferred from homology"/>
<protein>
    <recommendedName>
        <fullName evidence="9">HTH-type transcriptional regulator TrpI</fullName>
    </recommendedName>
    <alternativeName>
        <fullName evidence="10">TrpBA operon transcriptional activator</fullName>
    </alternativeName>
</protein>
<keyword evidence="6" id="KW-0057">Aromatic amino acid biosynthesis</keyword>
<sequence>MSRRHIPSITAMQCFEAVARHLSFTRAAEELSLTQSAVSKQVAQLEEQLGHPLFRRVRQRLQMTPAGSLYLSEVSKILTQIEMSTHYMRSYGGETEVLRVATPPTFGERWLIPRLKGWRLQHPMIHLDVRHEVKNMDVNEPACDVALFAGQGRWPGAECIPLMTEDMVPVCAPGLWPEGHLSNPTQLADYILLQNAARPEAWHEWFQSQGLHTEHSYHGPRFDTFTMCIRAAQVGCGVALVPRFLIDEELAEGKLVIAWPHSMTSPHTYYLGYPEHAAEVPKIRKFVAWIRERIDTPTV</sequence>
<keyword evidence="3" id="KW-0028">Amino-acid biosynthesis</keyword>
<dbReference type="PANTHER" id="PTHR30537">
    <property type="entry name" value="HTH-TYPE TRANSCRIPTIONAL REGULATOR"/>
    <property type="match status" value="1"/>
</dbReference>
<dbReference type="FunFam" id="3.40.190.10:FF:000017">
    <property type="entry name" value="Glycine cleavage system transcriptional activator"/>
    <property type="match status" value="1"/>
</dbReference>
<dbReference type="EMBL" id="UAUF01000014">
    <property type="protein sequence ID" value="SPZ11888.1"/>
    <property type="molecule type" value="Genomic_DNA"/>
</dbReference>
<dbReference type="Proteomes" id="UP000626180">
    <property type="component" value="Unassembled WGS sequence"/>
</dbReference>
<evidence type="ECO:0000256" key="9">
    <source>
        <dbReference type="ARBA" id="ARBA00067891"/>
    </source>
</evidence>
<evidence type="ECO:0000256" key="3">
    <source>
        <dbReference type="ARBA" id="ARBA00022822"/>
    </source>
</evidence>
<reference evidence="12 15" key="2">
    <citation type="submission" date="2020-10" db="EMBL/GenBank/DDBJ databases">
        <title>Genome sequences of Pseudomonas isolates.</title>
        <authorList>
            <person name="Wessels L."/>
            <person name="Reich F."/>
            <person name="Hammerl J."/>
        </authorList>
    </citation>
    <scope>NUCLEOTIDE SEQUENCE [LARGE SCALE GENOMIC DNA]</scope>
    <source>
        <strain evidence="12 15">20-MO00624-0</strain>
    </source>
</reference>
<evidence type="ECO:0000256" key="8">
    <source>
        <dbReference type="ARBA" id="ARBA00023163"/>
    </source>
</evidence>
<dbReference type="GO" id="GO:0009891">
    <property type="term" value="P:positive regulation of biosynthetic process"/>
    <property type="evidence" value="ECO:0007669"/>
    <property type="project" value="UniProtKB-ARBA"/>
</dbReference>
<dbReference type="GO" id="GO:0006351">
    <property type="term" value="P:DNA-templated transcription"/>
    <property type="evidence" value="ECO:0007669"/>
    <property type="project" value="TreeGrafter"/>
</dbReference>
<dbReference type="SUPFAM" id="SSF53850">
    <property type="entry name" value="Periplasmic binding protein-like II"/>
    <property type="match status" value="1"/>
</dbReference>
<dbReference type="PANTHER" id="PTHR30537:SF26">
    <property type="entry name" value="GLYCINE CLEAVAGE SYSTEM TRANSCRIPTIONAL ACTIVATOR"/>
    <property type="match status" value="1"/>
</dbReference>
<evidence type="ECO:0000256" key="7">
    <source>
        <dbReference type="ARBA" id="ARBA00023159"/>
    </source>
</evidence>
<name>A0A2X2CV41_PSELU</name>
<dbReference type="Pfam" id="PF03466">
    <property type="entry name" value="LysR_substrate"/>
    <property type="match status" value="1"/>
</dbReference>
<dbReference type="FunFam" id="1.10.10.10:FF:000038">
    <property type="entry name" value="Glycine cleavage system transcriptional activator"/>
    <property type="match status" value="1"/>
</dbReference>
<evidence type="ECO:0000256" key="2">
    <source>
        <dbReference type="ARBA" id="ARBA00022491"/>
    </source>
</evidence>
<dbReference type="GO" id="GO:0043565">
    <property type="term" value="F:sequence-specific DNA binding"/>
    <property type="evidence" value="ECO:0007669"/>
    <property type="project" value="TreeGrafter"/>
</dbReference>
<gene>
    <name evidence="13" type="primary">gcvA_2</name>
    <name evidence="12" type="ORF">IRZ65_18160</name>
    <name evidence="13" type="ORF">NCTC11842_04144</name>
</gene>
<evidence type="ECO:0000256" key="10">
    <source>
        <dbReference type="ARBA" id="ARBA00077124"/>
    </source>
</evidence>
<evidence type="ECO:0000256" key="6">
    <source>
        <dbReference type="ARBA" id="ARBA00023141"/>
    </source>
</evidence>
<feature type="domain" description="HTH lysR-type" evidence="11">
    <location>
        <begin position="7"/>
        <end position="64"/>
    </location>
</feature>
<keyword evidence="8" id="KW-0804">Transcription</keyword>
<evidence type="ECO:0000256" key="4">
    <source>
        <dbReference type="ARBA" id="ARBA00023015"/>
    </source>
</evidence>
<evidence type="ECO:0000259" key="11">
    <source>
        <dbReference type="PROSITE" id="PS50931"/>
    </source>
</evidence>
<dbReference type="RefSeq" id="WP_010795898.1">
    <property type="nucleotide sequence ID" value="NZ_FQYS01000011.1"/>
</dbReference>
<dbReference type="InterPro" id="IPR036388">
    <property type="entry name" value="WH-like_DNA-bd_sf"/>
</dbReference>
<keyword evidence="2" id="KW-0678">Repressor</keyword>
<evidence type="ECO:0000313" key="13">
    <source>
        <dbReference type="EMBL" id="SPZ11888.1"/>
    </source>
</evidence>
<evidence type="ECO:0000313" key="14">
    <source>
        <dbReference type="Proteomes" id="UP000250443"/>
    </source>
</evidence>
<dbReference type="PRINTS" id="PR00039">
    <property type="entry name" value="HTHLYSR"/>
</dbReference>
<dbReference type="SUPFAM" id="SSF46785">
    <property type="entry name" value="Winged helix' DNA-binding domain"/>
    <property type="match status" value="1"/>
</dbReference>
<evidence type="ECO:0000313" key="15">
    <source>
        <dbReference type="Proteomes" id="UP000626180"/>
    </source>
</evidence>
<dbReference type="Pfam" id="PF00126">
    <property type="entry name" value="HTH_1"/>
    <property type="match status" value="1"/>
</dbReference>
<dbReference type="Gene3D" id="1.10.10.10">
    <property type="entry name" value="Winged helix-like DNA-binding domain superfamily/Winged helix DNA-binding domain"/>
    <property type="match status" value="1"/>
</dbReference>
<dbReference type="PROSITE" id="PS50931">
    <property type="entry name" value="HTH_LYSR"/>
    <property type="match status" value="1"/>
</dbReference>